<dbReference type="Gene3D" id="3.30.565.10">
    <property type="entry name" value="Histidine kinase-like ATPase, C-terminal domain"/>
    <property type="match status" value="1"/>
</dbReference>
<dbReference type="Pfam" id="PF02518">
    <property type="entry name" value="HATPase_c"/>
    <property type="match status" value="1"/>
</dbReference>
<evidence type="ECO:0000256" key="3">
    <source>
        <dbReference type="ARBA" id="ARBA00023012"/>
    </source>
</evidence>
<organism evidence="5 6">
    <name type="scientific">Actinoplanes palleronii</name>
    <dbReference type="NCBI Taxonomy" id="113570"/>
    <lineage>
        <taxon>Bacteria</taxon>
        <taxon>Bacillati</taxon>
        <taxon>Actinomycetota</taxon>
        <taxon>Actinomycetes</taxon>
        <taxon>Micromonosporales</taxon>
        <taxon>Micromonosporaceae</taxon>
        <taxon>Actinoplanes</taxon>
    </lineage>
</organism>
<dbReference type="PANTHER" id="PTHR24421">
    <property type="entry name" value="NITRATE/NITRITE SENSOR PROTEIN NARX-RELATED"/>
    <property type="match status" value="1"/>
</dbReference>
<name>A0ABQ4BNS8_9ACTN</name>
<dbReference type="InterPro" id="IPR036890">
    <property type="entry name" value="HATPase_C_sf"/>
</dbReference>
<protein>
    <recommendedName>
        <fullName evidence="4">Histidine kinase/HSP90-like ATPase domain-containing protein</fullName>
    </recommendedName>
</protein>
<feature type="domain" description="Histidine kinase/HSP90-like ATPase" evidence="4">
    <location>
        <begin position="251"/>
        <end position="335"/>
    </location>
</feature>
<evidence type="ECO:0000313" key="5">
    <source>
        <dbReference type="EMBL" id="GIE72332.1"/>
    </source>
</evidence>
<comment type="caution">
    <text evidence="5">The sequence shown here is derived from an EMBL/GenBank/DDBJ whole genome shotgun (WGS) entry which is preliminary data.</text>
</comment>
<keyword evidence="1" id="KW-0808">Transferase</keyword>
<dbReference type="PANTHER" id="PTHR24421:SF61">
    <property type="entry name" value="OXYGEN SENSOR HISTIDINE KINASE NREB"/>
    <property type="match status" value="1"/>
</dbReference>
<dbReference type="SUPFAM" id="SSF55874">
    <property type="entry name" value="ATPase domain of HSP90 chaperone/DNA topoisomerase II/histidine kinase"/>
    <property type="match status" value="1"/>
</dbReference>
<evidence type="ECO:0000256" key="2">
    <source>
        <dbReference type="ARBA" id="ARBA00022777"/>
    </source>
</evidence>
<evidence type="ECO:0000256" key="1">
    <source>
        <dbReference type="ARBA" id="ARBA00022679"/>
    </source>
</evidence>
<gene>
    <name evidence="5" type="ORF">Apa02nite_084400</name>
</gene>
<dbReference type="Proteomes" id="UP000624709">
    <property type="component" value="Unassembled WGS sequence"/>
</dbReference>
<dbReference type="CDD" id="cd16917">
    <property type="entry name" value="HATPase_UhpB-NarQ-NarX-like"/>
    <property type="match status" value="1"/>
</dbReference>
<dbReference type="RefSeq" id="WP_203830054.1">
    <property type="nucleotide sequence ID" value="NZ_BAAATY010000050.1"/>
</dbReference>
<dbReference type="InterPro" id="IPR003594">
    <property type="entry name" value="HATPase_dom"/>
</dbReference>
<evidence type="ECO:0000313" key="6">
    <source>
        <dbReference type="Proteomes" id="UP000624709"/>
    </source>
</evidence>
<evidence type="ECO:0000259" key="4">
    <source>
        <dbReference type="Pfam" id="PF02518"/>
    </source>
</evidence>
<proteinExistence type="predicted"/>
<sequence length="350" mass="38178">MRLSTEHWANRVNQVIRVVVVATDPARRDELCELLAAVPGLRVAAAGPDLPRRRGYRGEVLLVQHDFGSDDTRLIELGRLSRRRRVVVTSVSQLRSDIWMAVSCGALGYTTSDAELVPALRSAAEGRPHRPYFLGDPPAWLDLPHLTDRVFAYVRERERAQYHRLIHDHVLQTLEGLALSPSITDVEVKALLSREAGALRRFIRAGAGEDVRPLLTELRSIIARHDRKPLDVVLRTDGHTTPPLADQTLRALADAANEALCNVSKHAAAPSAAVTVTAAPDAVSIRIVDSGVGFNRRTTRPGFGLNESIVARMQSVGGNATIESIPGRGTVVELTGPAIRVPSRPEHRAA</sequence>
<keyword evidence="3" id="KW-0902">Two-component regulatory system</keyword>
<keyword evidence="2" id="KW-0418">Kinase</keyword>
<keyword evidence="6" id="KW-1185">Reference proteome</keyword>
<dbReference type="EMBL" id="BOMS01000141">
    <property type="protein sequence ID" value="GIE72332.1"/>
    <property type="molecule type" value="Genomic_DNA"/>
</dbReference>
<dbReference type="InterPro" id="IPR050482">
    <property type="entry name" value="Sensor_HK_TwoCompSys"/>
</dbReference>
<accession>A0ABQ4BNS8</accession>
<reference evidence="5 6" key="1">
    <citation type="submission" date="2021-01" db="EMBL/GenBank/DDBJ databases">
        <title>Whole genome shotgun sequence of Actinoplanes palleronii NBRC 14916.</title>
        <authorList>
            <person name="Komaki H."/>
            <person name="Tamura T."/>
        </authorList>
    </citation>
    <scope>NUCLEOTIDE SEQUENCE [LARGE SCALE GENOMIC DNA]</scope>
    <source>
        <strain evidence="5 6">NBRC 14916</strain>
    </source>
</reference>